<dbReference type="InterPro" id="IPR001638">
    <property type="entry name" value="Solute-binding_3/MltF_N"/>
</dbReference>
<name>A0A418VV53_9PROT</name>
<feature type="region of interest" description="Disordered" evidence="1">
    <location>
        <begin position="1"/>
        <end position="22"/>
    </location>
</feature>
<evidence type="ECO:0000259" key="2">
    <source>
        <dbReference type="Pfam" id="PF00497"/>
    </source>
</evidence>
<protein>
    <recommendedName>
        <fullName evidence="2">Solute-binding protein family 3/N-terminal domain-containing protein</fullName>
    </recommendedName>
</protein>
<dbReference type="EMBL" id="QYUL01000002">
    <property type="protein sequence ID" value="RJF81031.1"/>
    <property type="molecule type" value="Genomic_DNA"/>
</dbReference>
<feature type="compositionally biased region" description="Basic and acidic residues" evidence="1">
    <location>
        <begin position="13"/>
        <end position="22"/>
    </location>
</feature>
<feature type="domain" description="Solute-binding protein family 3/N-terminal" evidence="2">
    <location>
        <begin position="68"/>
        <end position="130"/>
    </location>
</feature>
<dbReference type="SUPFAM" id="SSF53850">
    <property type="entry name" value="Periplasmic binding protein-like II"/>
    <property type="match status" value="1"/>
</dbReference>
<evidence type="ECO:0000256" key="1">
    <source>
        <dbReference type="SAM" id="MobiDB-lite"/>
    </source>
</evidence>
<dbReference type="Gene3D" id="3.40.190.10">
    <property type="entry name" value="Periplasmic binding protein-like II"/>
    <property type="match status" value="1"/>
</dbReference>
<evidence type="ECO:0000313" key="3">
    <source>
        <dbReference type="EMBL" id="RJF81031.1"/>
    </source>
</evidence>
<dbReference type="Proteomes" id="UP000283458">
    <property type="component" value="Unassembled WGS sequence"/>
</dbReference>
<comment type="caution">
    <text evidence="3">The sequence shown here is derived from an EMBL/GenBank/DDBJ whole genome shotgun (WGS) entry which is preliminary data.</text>
</comment>
<dbReference type="Pfam" id="PF00497">
    <property type="entry name" value="SBP_bac_3"/>
    <property type="match status" value="1"/>
</dbReference>
<sequence length="292" mass="32430">MPEVKARRSAKNHKTDPSRSLDRRKHAESAFCFWMGLTMMFNRMFSSLMMGLSFSVLLTALPARAQTLTVGVESSQYLPAYSYENGEYTGFARVLLDAFAQDKGYRLEYKALPVVRLFSELLAGNIDLKFPDNAMWSASQKTGHDVVYSVPVIAYVDGVSVVPASKGMTVDAVRSLGLMRGFTAWDWQDRIMAGTVSLHENNSFPALLETTIAGRNNGAYANVAVVNHQLERVLHKPGALVFDPGLPHTRSDYHLSSIKRPDVIAAFNAWMAANTDRVARMKAEFQVEKGVE</sequence>
<dbReference type="AlphaFoldDB" id="A0A418VV53"/>
<reference evidence="3 4" key="1">
    <citation type="submission" date="2018-09" db="EMBL/GenBank/DDBJ databases">
        <authorList>
            <person name="Zhu H."/>
        </authorList>
    </citation>
    <scope>NUCLEOTIDE SEQUENCE [LARGE SCALE GENOMIC DNA]</scope>
    <source>
        <strain evidence="3 4">K2W22B-5</strain>
    </source>
</reference>
<accession>A0A418VV53</accession>
<evidence type="ECO:0000313" key="4">
    <source>
        <dbReference type="Proteomes" id="UP000283458"/>
    </source>
</evidence>
<gene>
    <name evidence="3" type="ORF">D3877_12440</name>
</gene>
<proteinExistence type="predicted"/>
<keyword evidence="4" id="KW-1185">Reference proteome</keyword>
<organism evidence="3 4">
    <name type="scientific">Azospirillum cavernae</name>
    <dbReference type="NCBI Taxonomy" id="2320860"/>
    <lineage>
        <taxon>Bacteria</taxon>
        <taxon>Pseudomonadati</taxon>
        <taxon>Pseudomonadota</taxon>
        <taxon>Alphaproteobacteria</taxon>
        <taxon>Rhodospirillales</taxon>
        <taxon>Azospirillaceae</taxon>
        <taxon>Azospirillum</taxon>
    </lineage>
</organism>